<sequence length="60" mass="6881">MTAEQKAADAATRRRRDLDLAMTKLQQEQDARRHGVVSFYLQAGRIVRYEVRTSEKFPGG</sequence>
<protein>
    <submittedName>
        <fullName evidence="1">Uncharacterized protein</fullName>
    </submittedName>
</protein>
<gene>
    <name evidence="1" type="ORF">LCGC14_2926500</name>
</gene>
<organism evidence="1">
    <name type="scientific">marine sediment metagenome</name>
    <dbReference type="NCBI Taxonomy" id="412755"/>
    <lineage>
        <taxon>unclassified sequences</taxon>
        <taxon>metagenomes</taxon>
        <taxon>ecological metagenomes</taxon>
    </lineage>
</organism>
<dbReference type="AlphaFoldDB" id="A0A0F8Y906"/>
<accession>A0A0F8Y906</accession>
<evidence type="ECO:0000313" key="1">
    <source>
        <dbReference type="EMBL" id="KKK70190.1"/>
    </source>
</evidence>
<reference evidence="1" key="1">
    <citation type="journal article" date="2015" name="Nature">
        <title>Complex archaea that bridge the gap between prokaryotes and eukaryotes.</title>
        <authorList>
            <person name="Spang A."/>
            <person name="Saw J.H."/>
            <person name="Jorgensen S.L."/>
            <person name="Zaremba-Niedzwiedzka K."/>
            <person name="Martijn J."/>
            <person name="Lind A.E."/>
            <person name="van Eijk R."/>
            <person name="Schleper C."/>
            <person name="Guy L."/>
            <person name="Ettema T.J."/>
        </authorList>
    </citation>
    <scope>NUCLEOTIDE SEQUENCE</scope>
</reference>
<comment type="caution">
    <text evidence="1">The sequence shown here is derived from an EMBL/GenBank/DDBJ whole genome shotgun (WGS) entry which is preliminary data.</text>
</comment>
<dbReference type="EMBL" id="LAZR01058300">
    <property type="protein sequence ID" value="KKK70190.1"/>
    <property type="molecule type" value="Genomic_DNA"/>
</dbReference>
<proteinExistence type="predicted"/>
<name>A0A0F8Y906_9ZZZZ</name>